<organism evidence="2 3">
    <name type="scientific">Thalassolituus maritimus</name>
    <dbReference type="NCBI Taxonomy" id="484498"/>
    <lineage>
        <taxon>Bacteria</taxon>
        <taxon>Pseudomonadati</taxon>
        <taxon>Pseudomonadota</taxon>
        <taxon>Gammaproteobacteria</taxon>
        <taxon>Oceanospirillales</taxon>
        <taxon>Oceanospirillaceae</taxon>
        <taxon>Thalassolituus</taxon>
    </lineage>
</organism>
<feature type="chain" id="PRO_5046848481" description="Lipoprotein" evidence="1">
    <location>
        <begin position="20"/>
        <end position="242"/>
    </location>
</feature>
<dbReference type="Proteomes" id="UP001481413">
    <property type="component" value="Unassembled WGS sequence"/>
</dbReference>
<proteinExistence type="predicted"/>
<keyword evidence="3" id="KW-1185">Reference proteome</keyword>
<gene>
    <name evidence="2" type="ORF">NBRC116585_19350</name>
</gene>
<evidence type="ECO:0000256" key="1">
    <source>
        <dbReference type="SAM" id="SignalP"/>
    </source>
</evidence>
<dbReference type="RefSeq" id="WP_353294904.1">
    <property type="nucleotide sequence ID" value="NZ_BAABWH010000004.1"/>
</dbReference>
<evidence type="ECO:0000313" key="2">
    <source>
        <dbReference type="EMBL" id="GAA6145817.1"/>
    </source>
</evidence>
<keyword evidence="1" id="KW-0732">Signal</keyword>
<protein>
    <recommendedName>
        <fullName evidence="4">Lipoprotein</fullName>
    </recommendedName>
</protein>
<sequence>MYKLLTAAAVLWLSGCATTPSLGKAEHAAHDTRTAEAASASISSKHSGMIMYENNETGIDSIILNEALESFQTKYKEATSNKAFAQSVSGAWNWKSNRTSIEHAKTSALVGCQRNNKRSEDIYPCRVIHVNNSWVEPSPVSVPQQKQRQSKVESRPHVWSSHKELSIPVEACGQKAIDILNSLGFSGVTKSRYGEYIYGNYISSRAAVKCVPQEDNSFVYIVVAGSDIEDVENLRNEIFWQY</sequence>
<evidence type="ECO:0000313" key="3">
    <source>
        <dbReference type="Proteomes" id="UP001481413"/>
    </source>
</evidence>
<evidence type="ECO:0008006" key="4">
    <source>
        <dbReference type="Google" id="ProtNLM"/>
    </source>
</evidence>
<feature type="signal peptide" evidence="1">
    <location>
        <begin position="1"/>
        <end position="19"/>
    </location>
</feature>
<dbReference type="EMBL" id="BAABWH010000004">
    <property type="protein sequence ID" value="GAA6145817.1"/>
    <property type="molecule type" value="Genomic_DNA"/>
</dbReference>
<comment type="caution">
    <text evidence="2">The sequence shown here is derived from an EMBL/GenBank/DDBJ whole genome shotgun (WGS) entry which is preliminary data.</text>
</comment>
<dbReference type="PROSITE" id="PS51257">
    <property type="entry name" value="PROKAR_LIPOPROTEIN"/>
    <property type="match status" value="1"/>
</dbReference>
<name>A0ABQ0A0A2_9GAMM</name>
<reference evidence="2 3" key="1">
    <citation type="submission" date="2024-04" db="EMBL/GenBank/DDBJ databases">
        <title>Draft genome sequence of Thalassolituus maritimus NBRC 116585.</title>
        <authorList>
            <person name="Miyakawa T."/>
            <person name="Kusuya Y."/>
            <person name="Miura T."/>
        </authorList>
    </citation>
    <scope>NUCLEOTIDE SEQUENCE [LARGE SCALE GENOMIC DNA]</scope>
    <source>
        <strain evidence="2 3">5NW40-0001</strain>
    </source>
</reference>
<accession>A0ABQ0A0A2</accession>